<keyword evidence="2 3" id="KW-0408">Iron</keyword>
<dbReference type="GO" id="GO:0046872">
    <property type="term" value="F:metal ion binding"/>
    <property type="evidence" value="ECO:0007669"/>
    <property type="project" value="UniProtKB-KW"/>
</dbReference>
<dbReference type="GO" id="GO:0020037">
    <property type="term" value="F:heme binding"/>
    <property type="evidence" value="ECO:0007669"/>
    <property type="project" value="InterPro"/>
</dbReference>
<dbReference type="Pfam" id="PF07583">
    <property type="entry name" value="PSCyt2"/>
    <property type="match status" value="1"/>
</dbReference>
<evidence type="ECO:0000256" key="3">
    <source>
        <dbReference type="PROSITE-ProRule" id="PRU00433"/>
    </source>
</evidence>
<feature type="compositionally biased region" description="Basic and acidic residues" evidence="4">
    <location>
        <begin position="445"/>
        <end position="454"/>
    </location>
</feature>
<proteinExistence type="predicted"/>
<gene>
    <name evidence="7" type="ORF">CA12_03430</name>
</gene>
<evidence type="ECO:0000256" key="2">
    <source>
        <dbReference type="ARBA" id="ARBA00023004"/>
    </source>
</evidence>
<sequence length="1013" mass="112396" precursor="true">MKVSRSALRSGVGALAVIALFATPAVGAPDGGERHFGSAVAPLLAKHCLECHSPAVTEGGLDLSQAATVSTGGDSGAAIVPGKPDESLLLERVRSGDMPLDRPPLSEAEQEILKRWIKDGARWGGAAIDPVAYSSDRRAGYDWWSLQPIARNAAPQLADPDWVLNDVDRFVLARLDAQKLRPAATADRRTLIRRLYFDLIGLPPEPEAVEAFVNDASPDAYEALVDRLLDSPHYGERWARHWLDVVRFGETQGYERNRIRDNAWRYRDWVVQAFNNDLPYDEFVRLQIAGDVLRPGDYDALTATGYHVCGTWDQVGHVEGSAMMRTAARWDHLEDLVATLGQSFLGLTVHCSRCHDHKFDPISQQNYYQMAALVGGVNQAEKERTDLTATRDPRREARLREEAQNLRERIAAFEAEIRRRHGKGETAARPVEGLELFYLIGERPGDDVPDRARSDSGPSLVKGDGPRFATKQPPREFVDRVRSSGELTIEAWITPENSQQSGPARILTLSRDSGARNVTLGQDGDRFDVRLRTTKTDGNGLPSLASPAGGVKSARVHVVYTFDRQGRSKLYLAGELAAERTTGGDLGNWDDGFRLGLGDEFSGGRRWNGVFHAVGLYSRALGADEVRRHFETRSENVAAGEPFEALLAGAPDAQRSQHRELIGRLRAAEDALAQVAFSGTAHVPIPRQPPKFHVLSRGDFRNPLQEVAPRGLEALSRGGLSADFGLAPDAPEAERRRKLAEWLSDSRNPLTARVMVNRLWRYHFGRGIVDTPSDFGFSGGRPSHPELLDWLAARFIDGGWKVKEMHRLIVTSATYRQRSNVRNEQAENVDADNRLLWRQNVHRLEGEAVRDAALAVSGALNRKLGGPSYRDMRVKAGNNAEFTDPTGEFHDEVNRRTLYRLWARSGSHPLLETLDCPDPSVMAPVRTETVTPVQALSMFNNVTMEKCGERLAQQLREDAGDDAKVQIQLAHRLLFAREPTGRETSLGEQFVSRHGLAQYCLVLLNTNEFLYVN</sequence>
<evidence type="ECO:0000313" key="7">
    <source>
        <dbReference type="EMBL" id="QDT14272.1"/>
    </source>
</evidence>
<dbReference type="Pfam" id="PF07635">
    <property type="entry name" value="PSCyt1"/>
    <property type="match status" value="1"/>
</dbReference>
<dbReference type="OrthoDB" id="127107at2"/>
<reference evidence="7 8" key="1">
    <citation type="submission" date="2019-02" db="EMBL/GenBank/DDBJ databases">
        <title>Deep-cultivation of Planctomycetes and their phenomic and genomic characterization uncovers novel biology.</title>
        <authorList>
            <person name="Wiegand S."/>
            <person name="Jogler M."/>
            <person name="Boedeker C."/>
            <person name="Pinto D."/>
            <person name="Vollmers J."/>
            <person name="Rivas-Marin E."/>
            <person name="Kohn T."/>
            <person name="Peeters S.H."/>
            <person name="Heuer A."/>
            <person name="Rast P."/>
            <person name="Oberbeckmann S."/>
            <person name="Bunk B."/>
            <person name="Jeske O."/>
            <person name="Meyerdierks A."/>
            <person name="Storesund J.E."/>
            <person name="Kallscheuer N."/>
            <person name="Luecker S."/>
            <person name="Lage O.M."/>
            <person name="Pohl T."/>
            <person name="Merkel B.J."/>
            <person name="Hornburger P."/>
            <person name="Mueller R.-W."/>
            <person name="Bruemmer F."/>
            <person name="Labrenz M."/>
            <person name="Spormann A.M."/>
            <person name="Op den Camp H."/>
            <person name="Overmann J."/>
            <person name="Amann R."/>
            <person name="Jetten M.S.M."/>
            <person name="Mascher T."/>
            <person name="Medema M.H."/>
            <person name="Devos D.P."/>
            <person name="Kaster A.-K."/>
            <person name="Ovreas L."/>
            <person name="Rohde M."/>
            <person name="Galperin M.Y."/>
            <person name="Jogler C."/>
        </authorList>
    </citation>
    <scope>NUCLEOTIDE SEQUENCE [LARGE SCALE GENOMIC DNA]</scope>
    <source>
        <strain evidence="7 8">CA12</strain>
    </source>
</reference>
<dbReference type="KEGG" id="acaf:CA12_03430"/>
<dbReference type="Gene3D" id="2.60.120.200">
    <property type="match status" value="1"/>
</dbReference>
<feature type="region of interest" description="Disordered" evidence="4">
    <location>
        <begin position="445"/>
        <end position="472"/>
    </location>
</feature>
<evidence type="ECO:0000256" key="1">
    <source>
        <dbReference type="ARBA" id="ARBA00022723"/>
    </source>
</evidence>
<feature type="domain" description="Cytochrome c" evidence="6">
    <location>
        <begin position="27"/>
        <end position="232"/>
    </location>
</feature>
<name>A0A517P4F0_9PLAN</name>
<keyword evidence="3" id="KW-0349">Heme</keyword>
<dbReference type="InterPro" id="IPR022655">
    <property type="entry name" value="DUF1553"/>
</dbReference>
<feature type="chain" id="PRO_5022093951" evidence="5">
    <location>
        <begin position="28"/>
        <end position="1013"/>
    </location>
</feature>
<dbReference type="PANTHER" id="PTHR35889">
    <property type="entry name" value="CYCLOINULO-OLIGOSACCHARIDE FRUCTANOTRANSFERASE-RELATED"/>
    <property type="match status" value="1"/>
</dbReference>
<dbReference type="AlphaFoldDB" id="A0A517P4F0"/>
<keyword evidence="5" id="KW-0732">Signal</keyword>
<accession>A0A517P4F0</accession>
<dbReference type="PANTHER" id="PTHR35889:SF3">
    <property type="entry name" value="F-BOX DOMAIN-CONTAINING PROTEIN"/>
    <property type="match status" value="1"/>
</dbReference>
<evidence type="ECO:0000313" key="8">
    <source>
        <dbReference type="Proteomes" id="UP000318741"/>
    </source>
</evidence>
<protein>
    <submittedName>
        <fullName evidence="7">Planctomycete cytochrome C</fullName>
    </submittedName>
</protein>
<dbReference type="Pfam" id="PF07587">
    <property type="entry name" value="PSD1"/>
    <property type="match status" value="1"/>
</dbReference>
<dbReference type="InterPro" id="IPR009056">
    <property type="entry name" value="Cyt_c-like_dom"/>
</dbReference>
<dbReference type="Proteomes" id="UP000318741">
    <property type="component" value="Chromosome"/>
</dbReference>
<dbReference type="Pfam" id="PF13385">
    <property type="entry name" value="Laminin_G_3"/>
    <property type="match status" value="1"/>
</dbReference>
<dbReference type="EMBL" id="CP036265">
    <property type="protein sequence ID" value="QDT14272.1"/>
    <property type="molecule type" value="Genomic_DNA"/>
</dbReference>
<dbReference type="PROSITE" id="PS51007">
    <property type="entry name" value="CYTC"/>
    <property type="match status" value="1"/>
</dbReference>
<feature type="signal peptide" evidence="5">
    <location>
        <begin position="1"/>
        <end position="27"/>
    </location>
</feature>
<organism evidence="7 8">
    <name type="scientific">Alienimonas californiensis</name>
    <dbReference type="NCBI Taxonomy" id="2527989"/>
    <lineage>
        <taxon>Bacteria</taxon>
        <taxon>Pseudomonadati</taxon>
        <taxon>Planctomycetota</taxon>
        <taxon>Planctomycetia</taxon>
        <taxon>Planctomycetales</taxon>
        <taxon>Planctomycetaceae</taxon>
        <taxon>Alienimonas</taxon>
    </lineage>
</organism>
<keyword evidence="8" id="KW-1185">Reference proteome</keyword>
<dbReference type="SUPFAM" id="SSF49899">
    <property type="entry name" value="Concanavalin A-like lectins/glucanases"/>
    <property type="match status" value="1"/>
</dbReference>
<dbReference type="GO" id="GO:0009055">
    <property type="term" value="F:electron transfer activity"/>
    <property type="evidence" value="ECO:0007669"/>
    <property type="project" value="InterPro"/>
</dbReference>
<dbReference type="InterPro" id="IPR013320">
    <property type="entry name" value="ConA-like_dom_sf"/>
</dbReference>
<evidence type="ECO:0000259" key="6">
    <source>
        <dbReference type="PROSITE" id="PS51007"/>
    </source>
</evidence>
<evidence type="ECO:0000256" key="4">
    <source>
        <dbReference type="SAM" id="MobiDB-lite"/>
    </source>
</evidence>
<dbReference type="InterPro" id="IPR011429">
    <property type="entry name" value="Cyt_c_Planctomycete-type"/>
</dbReference>
<dbReference type="InterPro" id="IPR011444">
    <property type="entry name" value="DUF1549"/>
</dbReference>
<evidence type="ECO:0000256" key="5">
    <source>
        <dbReference type="SAM" id="SignalP"/>
    </source>
</evidence>
<keyword evidence="1 3" id="KW-0479">Metal-binding</keyword>